<sequence>GSWFFQIIQANYDFDVEERVMWIEVEVIPWKWWSRNTFNRIASRWGSLLNGEKLEDGDFHSNRLCICSKMKTIVSESFKMAFRGKIYWVRAIEVPGGFLILKMTVMRCLMIL</sequence>
<name>A0A699WJE0_TANCI</name>
<feature type="non-terminal residue" evidence="1">
    <location>
        <position position="1"/>
    </location>
</feature>
<protein>
    <submittedName>
        <fullName evidence="1">Nucleotide-binding alpha-beta plait domain-containing protein</fullName>
    </submittedName>
</protein>
<reference evidence="1" key="1">
    <citation type="journal article" date="2019" name="Sci. Rep.">
        <title>Draft genome of Tanacetum cinerariifolium, the natural source of mosquito coil.</title>
        <authorList>
            <person name="Yamashiro T."/>
            <person name="Shiraishi A."/>
            <person name="Satake H."/>
            <person name="Nakayama K."/>
        </authorList>
    </citation>
    <scope>NUCLEOTIDE SEQUENCE</scope>
</reference>
<proteinExistence type="predicted"/>
<dbReference type="EMBL" id="BKCJ011710774">
    <property type="protein sequence ID" value="GFD47912.1"/>
    <property type="molecule type" value="Genomic_DNA"/>
</dbReference>
<dbReference type="AlphaFoldDB" id="A0A699WJE0"/>
<organism evidence="1">
    <name type="scientific">Tanacetum cinerariifolium</name>
    <name type="common">Dalmatian daisy</name>
    <name type="synonym">Chrysanthemum cinerariifolium</name>
    <dbReference type="NCBI Taxonomy" id="118510"/>
    <lineage>
        <taxon>Eukaryota</taxon>
        <taxon>Viridiplantae</taxon>
        <taxon>Streptophyta</taxon>
        <taxon>Embryophyta</taxon>
        <taxon>Tracheophyta</taxon>
        <taxon>Spermatophyta</taxon>
        <taxon>Magnoliopsida</taxon>
        <taxon>eudicotyledons</taxon>
        <taxon>Gunneridae</taxon>
        <taxon>Pentapetalae</taxon>
        <taxon>asterids</taxon>
        <taxon>campanulids</taxon>
        <taxon>Asterales</taxon>
        <taxon>Asteraceae</taxon>
        <taxon>Asteroideae</taxon>
        <taxon>Anthemideae</taxon>
        <taxon>Anthemidinae</taxon>
        <taxon>Tanacetum</taxon>
    </lineage>
</organism>
<gene>
    <name evidence="1" type="ORF">Tci_919881</name>
</gene>
<comment type="caution">
    <text evidence="1">The sequence shown here is derived from an EMBL/GenBank/DDBJ whole genome shotgun (WGS) entry which is preliminary data.</text>
</comment>
<accession>A0A699WJE0</accession>
<evidence type="ECO:0000313" key="1">
    <source>
        <dbReference type="EMBL" id="GFD47912.1"/>
    </source>
</evidence>